<reference evidence="2" key="1">
    <citation type="journal article" date="2014" name="Int. J. Syst. Evol. Microbiol.">
        <title>Complete genome sequence of Corynebacterium casei LMG S-19264T (=DSM 44701T), isolated from a smear-ripened cheese.</title>
        <authorList>
            <consortium name="US DOE Joint Genome Institute (JGI-PGF)"/>
            <person name="Walter F."/>
            <person name="Albersmeier A."/>
            <person name="Kalinowski J."/>
            <person name="Ruckert C."/>
        </authorList>
    </citation>
    <scope>NUCLEOTIDE SEQUENCE</scope>
    <source>
        <strain evidence="2">VKM Ac-1321</strain>
    </source>
</reference>
<accession>A0A9W6NNI3</accession>
<organism evidence="2 3">
    <name type="scientific">Dactylosporangium matsuzakiense</name>
    <dbReference type="NCBI Taxonomy" id="53360"/>
    <lineage>
        <taxon>Bacteria</taxon>
        <taxon>Bacillati</taxon>
        <taxon>Actinomycetota</taxon>
        <taxon>Actinomycetes</taxon>
        <taxon>Micromonosporales</taxon>
        <taxon>Micromonosporaceae</taxon>
        <taxon>Dactylosporangium</taxon>
    </lineage>
</organism>
<dbReference type="RefSeq" id="WP_261961241.1">
    <property type="nucleotide sequence ID" value="NZ_BAAAXA010000001.1"/>
</dbReference>
<evidence type="ECO:0000256" key="1">
    <source>
        <dbReference type="SAM" id="Phobius"/>
    </source>
</evidence>
<keyword evidence="1" id="KW-0812">Transmembrane</keyword>
<feature type="transmembrane region" description="Helical" evidence="1">
    <location>
        <begin position="58"/>
        <end position="80"/>
    </location>
</feature>
<sequence length="113" mass="12307">MSDAPGMPAYDDGAQDDVPSFRRELNQAPSVGQRRLSERCLELFEAVLRDSAMFARALVLMIVSTCLGTGVLIVVALVFTDRPIGNLIWTAVGLFACATTVAVTSMLRMRRKS</sequence>
<dbReference type="Proteomes" id="UP001143480">
    <property type="component" value="Unassembled WGS sequence"/>
</dbReference>
<keyword evidence="1" id="KW-0472">Membrane</keyword>
<evidence type="ECO:0000313" key="3">
    <source>
        <dbReference type="Proteomes" id="UP001143480"/>
    </source>
</evidence>
<proteinExistence type="predicted"/>
<dbReference type="AlphaFoldDB" id="A0A9W6NNI3"/>
<keyword evidence="1" id="KW-1133">Transmembrane helix</keyword>
<gene>
    <name evidence="2" type="ORF">GCM10017581_049970</name>
</gene>
<keyword evidence="3" id="KW-1185">Reference proteome</keyword>
<evidence type="ECO:0000313" key="2">
    <source>
        <dbReference type="EMBL" id="GLL03253.1"/>
    </source>
</evidence>
<comment type="caution">
    <text evidence="2">The sequence shown here is derived from an EMBL/GenBank/DDBJ whole genome shotgun (WGS) entry which is preliminary data.</text>
</comment>
<protein>
    <submittedName>
        <fullName evidence="2">Uncharacterized protein</fullName>
    </submittedName>
</protein>
<dbReference type="EMBL" id="BSFP01000031">
    <property type="protein sequence ID" value="GLL03253.1"/>
    <property type="molecule type" value="Genomic_DNA"/>
</dbReference>
<feature type="transmembrane region" description="Helical" evidence="1">
    <location>
        <begin position="86"/>
        <end position="107"/>
    </location>
</feature>
<name>A0A9W6NNI3_9ACTN</name>
<reference evidence="2" key="2">
    <citation type="submission" date="2023-01" db="EMBL/GenBank/DDBJ databases">
        <authorList>
            <person name="Sun Q."/>
            <person name="Evtushenko L."/>
        </authorList>
    </citation>
    <scope>NUCLEOTIDE SEQUENCE</scope>
    <source>
        <strain evidence="2">VKM Ac-1321</strain>
    </source>
</reference>